<gene>
    <name evidence="3" type="primary">LOC113505050</name>
</gene>
<name>A0A7E5WST5_TRINI</name>
<reference evidence="3" key="1">
    <citation type="submission" date="2025-08" db="UniProtKB">
        <authorList>
            <consortium name="RefSeq"/>
        </authorList>
    </citation>
    <scope>IDENTIFICATION</scope>
</reference>
<keyword evidence="2" id="KW-1185">Reference proteome</keyword>
<dbReference type="OrthoDB" id="7474169at2759"/>
<feature type="compositionally biased region" description="Low complexity" evidence="1">
    <location>
        <begin position="203"/>
        <end position="217"/>
    </location>
</feature>
<evidence type="ECO:0000313" key="2">
    <source>
        <dbReference type="Proteomes" id="UP000322000"/>
    </source>
</evidence>
<organism evidence="2 3">
    <name type="scientific">Trichoplusia ni</name>
    <name type="common">Cabbage looper</name>
    <dbReference type="NCBI Taxonomy" id="7111"/>
    <lineage>
        <taxon>Eukaryota</taxon>
        <taxon>Metazoa</taxon>
        <taxon>Ecdysozoa</taxon>
        <taxon>Arthropoda</taxon>
        <taxon>Hexapoda</taxon>
        <taxon>Insecta</taxon>
        <taxon>Pterygota</taxon>
        <taxon>Neoptera</taxon>
        <taxon>Endopterygota</taxon>
        <taxon>Lepidoptera</taxon>
        <taxon>Glossata</taxon>
        <taxon>Ditrysia</taxon>
        <taxon>Noctuoidea</taxon>
        <taxon>Noctuidae</taxon>
        <taxon>Plusiinae</taxon>
        <taxon>Trichoplusia</taxon>
    </lineage>
</organism>
<protein>
    <submittedName>
        <fullName evidence="3">Uncharacterized protein LOC113505050</fullName>
    </submittedName>
</protein>
<feature type="region of interest" description="Disordered" evidence="1">
    <location>
        <begin position="192"/>
        <end position="221"/>
    </location>
</feature>
<dbReference type="PANTHER" id="PTHR47771:SF14">
    <property type="entry name" value="RH73259P"/>
    <property type="match status" value="1"/>
</dbReference>
<sequence>MRKKQNNVWEGNRRDVTQSTDIGDCKSSQELTEFKNVSHYFHLLEILRLNCIRLCFQWFRLWLAFTVSTLWSRHIDAQTQDGAAFGWGWQLSPQGTASTVGHYYVKLPQSEQQVRYSAEGYSGAGAAGPALSLQAQPAPAQGSAELQQQAQNIYDSSQTSNTTQLQAPPSGQQPVDIYLLQQQYNPYQQNAVLPTPDTVQTTSNYGNNYQSNQNDNSKPLQKEDYSEYRDSVLQVFKNHNCSDNDNSEEIQNDLKKSKDLFAEVPSYDIYDINNFGATSYPYTYRGAVKFRVEAPRPNARNERYYYTTIETPTTQSVENNTEDGIGKLVASTQDLISNDDLLRINHAAEKHVHEQSEDIIKPRPRYTFRNNDHSAQDSRNTHFTIKAKISNIIDKERRTENNQQNDQFLRQNANQYDFASPIVVQDTSYNNFKEQIVDNLVSTMVPYMANGYQIVGVKDRDEENPTDQETKEENQKLINVTPRPVNQKYLAPITVALRLLNANDSELFNTLDDHEASDSELVSDTVQSPPREKTTVEIQESIPVEITHINDVEVHEYIDFDEGRSNNKGPFDVAKSLYNKYVDALRSSKQMQDNMNKLLHKYGALKDDGEKSGEDYDSKEQLEQSENIQRPVEVKPNQEDTQAQTSQRVRYYDYRNDNKIIQPIIIEKEVPITKFVDRFIEKKVPYPQQVEVKVPVDRPVPVPVPYEKIVEKPVEVTKYVDKPYPVDRPYPVEVKVPYPVEQKVYVDRPVHVPYPIEKVVEKQVIHPVPIPTPVGIPYEVPVPVEHKILYPVPIDRPVPVTVEIEKPVERIVNREIPVPYPVEKRVPYPVHHETRVPVPYPVEKRVPYPVEKIVEKPVMITKYVDKPIHIEVPVPQPVPIAVHVPQPYPVDRIVERKVPYPVHVDRIVEKKVPYHVPYPVEKIVEKIVEKPVIVTKYIDKPYPVEKKVPYPVEKIVEKKIPYPVQVPFEVKVPYPFEKPNPNAAPVYRFNQHEIDSSETKSNAQYYKDDRNKRIQNQQQQQQQQQHQQQQQNQIYIAQYYQLLKERQRQSQQPVQSTQWGNQYASSYQYINNTSGSKHQEEKKNNLANFLSYVTNGKSNSNQYYGPVPTQNQDDWWQNNKNYIVEVKMRRADREPKFTNLRIEYGGFKPPLIPSTEVDLDGIPINKES</sequence>
<dbReference type="Proteomes" id="UP000322000">
    <property type="component" value="Chromosome 24"/>
</dbReference>
<feature type="region of interest" description="Disordered" evidence="1">
    <location>
        <begin position="604"/>
        <end position="647"/>
    </location>
</feature>
<dbReference type="PANTHER" id="PTHR47771">
    <property type="entry name" value="LD27203P-RELATED"/>
    <property type="match status" value="1"/>
</dbReference>
<dbReference type="AlphaFoldDB" id="A0A7E5WST5"/>
<dbReference type="KEGG" id="tnl:113505050"/>
<proteinExistence type="predicted"/>
<dbReference type="RefSeq" id="XP_026743357.1">
    <property type="nucleotide sequence ID" value="XM_026887556.1"/>
</dbReference>
<feature type="compositionally biased region" description="Basic and acidic residues" evidence="1">
    <location>
        <begin position="604"/>
        <end position="622"/>
    </location>
</feature>
<dbReference type="GeneID" id="113505050"/>
<dbReference type="InParanoid" id="A0A7E5WST5"/>
<evidence type="ECO:0000256" key="1">
    <source>
        <dbReference type="SAM" id="MobiDB-lite"/>
    </source>
</evidence>
<evidence type="ECO:0000313" key="3">
    <source>
        <dbReference type="RefSeq" id="XP_026743357.1"/>
    </source>
</evidence>
<accession>A0A7E5WST5</accession>